<name>A0A6L2JMZ3_TANCI</name>
<accession>A0A6L2JMZ3</accession>
<reference evidence="2" key="1">
    <citation type="journal article" date="2019" name="Sci. Rep.">
        <title>Draft genome of Tanacetum cinerariifolium, the natural source of mosquito coil.</title>
        <authorList>
            <person name="Yamashiro T."/>
            <person name="Shiraishi A."/>
            <person name="Satake H."/>
            <person name="Nakayama K."/>
        </authorList>
    </citation>
    <scope>NUCLEOTIDE SEQUENCE</scope>
</reference>
<sequence>VENSPVNYLCRVTPTWVDKLTSGDKSLDLSAFKLSHLFFSLLSSGSSSCWRLLRILKITHRVVVQAGTSSGQAPLKPSSPGSTSDVVEASRTTRRGKMVLENDTPVVNTDTLGRPAPSKPWM</sequence>
<dbReference type="AlphaFoldDB" id="A0A6L2JMZ3"/>
<feature type="non-terminal residue" evidence="2">
    <location>
        <position position="1"/>
    </location>
</feature>
<organism evidence="2">
    <name type="scientific">Tanacetum cinerariifolium</name>
    <name type="common">Dalmatian daisy</name>
    <name type="synonym">Chrysanthemum cinerariifolium</name>
    <dbReference type="NCBI Taxonomy" id="118510"/>
    <lineage>
        <taxon>Eukaryota</taxon>
        <taxon>Viridiplantae</taxon>
        <taxon>Streptophyta</taxon>
        <taxon>Embryophyta</taxon>
        <taxon>Tracheophyta</taxon>
        <taxon>Spermatophyta</taxon>
        <taxon>Magnoliopsida</taxon>
        <taxon>eudicotyledons</taxon>
        <taxon>Gunneridae</taxon>
        <taxon>Pentapetalae</taxon>
        <taxon>asterids</taxon>
        <taxon>campanulids</taxon>
        <taxon>Asterales</taxon>
        <taxon>Asteraceae</taxon>
        <taxon>Asteroideae</taxon>
        <taxon>Anthemideae</taxon>
        <taxon>Anthemidinae</taxon>
        <taxon>Tanacetum</taxon>
    </lineage>
</organism>
<dbReference type="EMBL" id="BKCJ010001003">
    <property type="protein sequence ID" value="GEU38029.1"/>
    <property type="molecule type" value="Genomic_DNA"/>
</dbReference>
<protein>
    <submittedName>
        <fullName evidence="2">Peroxisomal membrane protein 13-like</fullName>
    </submittedName>
</protein>
<comment type="caution">
    <text evidence="2">The sequence shown here is derived from an EMBL/GenBank/DDBJ whole genome shotgun (WGS) entry which is preliminary data.</text>
</comment>
<evidence type="ECO:0000256" key="1">
    <source>
        <dbReference type="SAM" id="MobiDB-lite"/>
    </source>
</evidence>
<gene>
    <name evidence="2" type="ORF">Tci_010007</name>
</gene>
<proteinExistence type="predicted"/>
<feature type="region of interest" description="Disordered" evidence="1">
    <location>
        <begin position="67"/>
        <end position="122"/>
    </location>
</feature>
<evidence type="ECO:0000313" key="2">
    <source>
        <dbReference type="EMBL" id="GEU38029.1"/>
    </source>
</evidence>